<dbReference type="EMBL" id="CAJVPL010002799">
    <property type="protein sequence ID" value="CAG8619950.1"/>
    <property type="molecule type" value="Genomic_DNA"/>
</dbReference>
<feature type="region of interest" description="Disordered" evidence="1">
    <location>
        <begin position="531"/>
        <end position="565"/>
    </location>
</feature>
<protein>
    <submittedName>
        <fullName evidence="2">5496_t:CDS:1</fullName>
    </submittedName>
</protein>
<comment type="caution">
    <text evidence="2">The sequence shown here is derived from an EMBL/GenBank/DDBJ whole genome shotgun (WGS) entry which is preliminary data.</text>
</comment>
<dbReference type="Proteomes" id="UP000789831">
    <property type="component" value="Unassembled WGS sequence"/>
</dbReference>
<accession>A0A9N9D1M6</accession>
<feature type="compositionally biased region" description="Polar residues" evidence="1">
    <location>
        <begin position="145"/>
        <end position="163"/>
    </location>
</feature>
<sequence>MSKFPSNEITLYIPGPPKPRPHPRSSAFSMTTPAAATSVAENQRIPLVELQPAYQKPQQQQPQSPSTITEEWRKLKSSQCNVVFGNNGLTRVATTTTTKSFKTIPRLKRSAGSTATYYPTLLLHGQQHQNNIKKTPLYKNDDIKTNSPNQEPRFASSSSGNHKLEWNSTPMNHPKFVNLNNTGQVLPKSILFKKTAIMAMYKNFYMQSSKTSGFFIARNCSDEAGNDDELVVDRFDAGRKIKICGGSDDEIKEQLQPTILMDRDVAIKVFKLESSELKQNNNYSFQTEHFKCALDDLRTELLLDDRGVSSNKWSSSRLVASCTYDTLSDSLMIIYHELRIVNVQLILTQVTGFDDILASRQTLSLPSKSSNSSGIWWLNSSTDDQISFSSIFSVKYLKSPSFIMDGIWMKIGTNESTIPNCCLRHILRNGLIEKSPHFFRENLKVICISKEYDDDKENSNNINTVVFYECKFQFGDSILDVSLGSTTISMKKIESSSSLSGTPPLAWLLNLVQINTIVDTSFVNAMNKPIEERSGGLDMPRSTTTTKTMSRSQNSDQTKKSDTKVSASLFQKQQSAPTLKVITPETIQQMIFVHQQKCLDFLQKQTEILQAQIFGALLSSNDVAAAQIGTSMAHHYNQSSSSIMATASNTRIFTHHQQSVGMDPDYGEDDDDFFDYNVSMNKKTMRCDLGNNQTFIKTETTIIGRNNNNLHNYNNNNHYYYREKHENNHIDPEIYNEITSQQQRFRTFDELMVTNNNNENIDNGPSPYHDVESKMALAASRHDQISNNTYRRDDRNSQNFKELIGKFVNDPEQSFILKDSSSNFNNNK</sequence>
<evidence type="ECO:0000313" key="2">
    <source>
        <dbReference type="EMBL" id="CAG8619950.1"/>
    </source>
</evidence>
<gene>
    <name evidence="2" type="ORF">AGERDE_LOCUS10014</name>
</gene>
<evidence type="ECO:0000313" key="3">
    <source>
        <dbReference type="Proteomes" id="UP000789831"/>
    </source>
</evidence>
<feature type="compositionally biased region" description="Polar residues" evidence="1">
    <location>
        <begin position="26"/>
        <end position="39"/>
    </location>
</feature>
<dbReference type="AlphaFoldDB" id="A0A9N9D1M6"/>
<dbReference type="OrthoDB" id="10452175at2759"/>
<feature type="region of interest" description="Disordered" evidence="1">
    <location>
        <begin position="1"/>
        <end position="39"/>
    </location>
</feature>
<feature type="region of interest" description="Disordered" evidence="1">
    <location>
        <begin position="129"/>
        <end position="163"/>
    </location>
</feature>
<proteinExistence type="predicted"/>
<organism evidence="2 3">
    <name type="scientific">Ambispora gerdemannii</name>
    <dbReference type="NCBI Taxonomy" id="144530"/>
    <lineage>
        <taxon>Eukaryota</taxon>
        <taxon>Fungi</taxon>
        <taxon>Fungi incertae sedis</taxon>
        <taxon>Mucoromycota</taxon>
        <taxon>Glomeromycotina</taxon>
        <taxon>Glomeromycetes</taxon>
        <taxon>Archaeosporales</taxon>
        <taxon>Ambisporaceae</taxon>
        <taxon>Ambispora</taxon>
    </lineage>
</organism>
<reference evidence="2" key="1">
    <citation type="submission" date="2021-06" db="EMBL/GenBank/DDBJ databases">
        <authorList>
            <person name="Kallberg Y."/>
            <person name="Tangrot J."/>
            <person name="Rosling A."/>
        </authorList>
    </citation>
    <scope>NUCLEOTIDE SEQUENCE</scope>
    <source>
        <strain evidence="2">MT106</strain>
    </source>
</reference>
<evidence type="ECO:0000256" key="1">
    <source>
        <dbReference type="SAM" id="MobiDB-lite"/>
    </source>
</evidence>
<name>A0A9N9D1M6_9GLOM</name>
<keyword evidence="3" id="KW-1185">Reference proteome</keyword>